<dbReference type="InterPro" id="IPR030391">
    <property type="entry name" value="MeTrfase_TrmA_CS"/>
</dbReference>
<keyword evidence="2 4" id="KW-0808">Transferase</keyword>
<dbReference type="CDD" id="cd02440">
    <property type="entry name" value="AdoMet_MTases"/>
    <property type="match status" value="1"/>
</dbReference>
<dbReference type="Proteomes" id="UP000033935">
    <property type="component" value="Unassembled WGS sequence"/>
</dbReference>
<dbReference type="GO" id="GO:0008757">
    <property type="term" value="F:S-adenosylmethionine-dependent methyltransferase activity"/>
    <property type="evidence" value="ECO:0007669"/>
    <property type="project" value="UniProtKB-ARBA"/>
</dbReference>
<dbReference type="InterPro" id="IPR029063">
    <property type="entry name" value="SAM-dependent_MTases_sf"/>
</dbReference>
<dbReference type="InterPro" id="IPR030390">
    <property type="entry name" value="MeTrfase_TrmA_AS"/>
</dbReference>
<dbReference type="GO" id="GO:0008173">
    <property type="term" value="F:RNA methyltransferase activity"/>
    <property type="evidence" value="ECO:0007669"/>
    <property type="project" value="InterPro"/>
</dbReference>
<keyword evidence="3 4" id="KW-0949">S-adenosyl-L-methionine</keyword>
<reference evidence="6 7" key="1">
    <citation type="journal article" date="2015" name="Nature">
        <title>rRNA introns, odd ribosomes, and small enigmatic genomes across a large radiation of phyla.</title>
        <authorList>
            <person name="Brown C.T."/>
            <person name="Hug L.A."/>
            <person name="Thomas B.C."/>
            <person name="Sharon I."/>
            <person name="Castelle C.J."/>
            <person name="Singh A."/>
            <person name="Wilkins M.J."/>
            <person name="Williams K.H."/>
            <person name="Banfield J.F."/>
        </authorList>
    </citation>
    <scope>NUCLEOTIDE SEQUENCE [LARGE SCALE GENOMIC DNA]</scope>
</reference>
<feature type="binding site" evidence="4">
    <location>
        <position position="203"/>
    </location>
    <ligand>
        <name>S-adenosyl-L-methionine</name>
        <dbReference type="ChEBI" id="CHEBI:59789"/>
    </ligand>
</feature>
<dbReference type="GO" id="GO:0006396">
    <property type="term" value="P:RNA processing"/>
    <property type="evidence" value="ECO:0007669"/>
    <property type="project" value="InterPro"/>
</dbReference>
<dbReference type="PROSITE" id="PS01231">
    <property type="entry name" value="TRMA_2"/>
    <property type="match status" value="1"/>
</dbReference>
<dbReference type="Gene3D" id="2.40.50.1070">
    <property type="match status" value="1"/>
</dbReference>
<dbReference type="GO" id="GO:0032259">
    <property type="term" value="P:methylation"/>
    <property type="evidence" value="ECO:0007669"/>
    <property type="project" value="UniProtKB-KW"/>
</dbReference>
<dbReference type="InterPro" id="IPR010280">
    <property type="entry name" value="U5_MeTrfase_fam"/>
</dbReference>
<evidence type="ECO:0000256" key="3">
    <source>
        <dbReference type="ARBA" id="ARBA00022691"/>
    </source>
</evidence>
<comment type="similarity">
    <text evidence="4">Belongs to the class I-like SAM-binding methyltransferase superfamily. RNA M5U methyltransferase family.</text>
</comment>
<keyword evidence="1 4" id="KW-0489">Methyltransferase</keyword>
<evidence type="ECO:0000256" key="5">
    <source>
        <dbReference type="PROSITE-ProRule" id="PRU10015"/>
    </source>
</evidence>
<evidence type="ECO:0000313" key="7">
    <source>
        <dbReference type="Proteomes" id="UP000033935"/>
    </source>
</evidence>
<dbReference type="Gene3D" id="3.40.50.150">
    <property type="entry name" value="Vaccinia Virus protein VP39"/>
    <property type="match status" value="1"/>
</dbReference>
<feature type="binding site" evidence="4">
    <location>
        <position position="267"/>
    </location>
    <ligand>
        <name>S-adenosyl-L-methionine</name>
        <dbReference type="ChEBI" id="CHEBI:59789"/>
    </ligand>
</feature>
<evidence type="ECO:0000256" key="1">
    <source>
        <dbReference type="ARBA" id="ARBA00022603"/>
    </source>
</evidence>
<dbReference type="Pfam" id="PF05958">
    <property type="entry name" value="tRNA_U5-meth_tr"/>
    <property type="match status" value="2"/>
</dbReference>
<dbReference type="PROSITE" id="PS51687">
    <property type="entry name" value="SAM_MT_RNA_M5U"/>
    <property type="match status" value="1"/>
</dbReference>
<feature type="active site" description="Nucleophile" evidence="4">
    <location>
        <position position="294"/>
    </location>
</feature>
<sequence length="336" mass="38442">MDLICETILPSPVTEHYRNRMDFVIDFEGRVGMREKGKWWKVIDEHTCFLADKKIEDLFHVVRAWVKSSGLSYYDRKSHSGLLRYAVIRSTTLGETMINIITSVPEDEKESSSLRESLTRLAKEPTATTLIWSQNSTITDISFGDIVQTISGPGFIQERIESFVYRISPNAFFQTNPHGAKILLETVTAFCGDIHQKTLLDLYCGSGFFSIALAQKTQTCIGVEMSKEAIVDARINSEINQRTIQYHDAKMEEFDWKDVGADVVILDPPRSGMHDKVLEDILHVKPKHIVYISCNYKNFAREMVQLQQYYKVEAMRAIDLFPHTPHVELVTSLILK</sequence>
<dbReference type="GO" id="GO:0009451">
    <property type="term" value="P:RNA modification"/>
    <property type="evidence" value="ECO:0007669"/>
    <property type="project" value="UniProtKB-ARBA"/>
</dbReference>
<dbReference type="SUPFAM" id="SSF53335">
    <property type="entry name" value="S-adenosyl-L-methionine-dependent methyltransferases"/>
    <property type="match status" value="1"/>
</dbReference>
<feature type="binding site" evidence="4">
    <location>
        <position position="224"/>
    </location>
    <ligand>
        <name>S-adenosyl-L-methionine</name>
        <dbReference type="ChEBI" id="CHEBI:59789"/>
    </ligand>
</feature>
<dbReference type="PANTHER" id="PTHR11061">
    <property type="entry name" value="RNA M5U METHYLTRANSFERASE"/>
    <property type="match status" value="1"/>
</dbReference>
<evidence type="ECO:0000256" key="2">
    <source>
        <dbReference type="ARBA" id="ARBA00022679"/>
    </source>
</evidence>
<gene>
    <name evidence="6" type="ORF">UT30_C0002G0023</name>
</gene>
<organism evidence="6 7">
    <name type="scientific">Candidatus Uhrbacteria bacterium GW2011_GWF2_39_13</name>
    <dbReference type="NCBI Taxonomy" id="1618995"/>
    <lineage>
        <taxon>Bacteria</taxon>
        <taxon>Candidatus Uhriibacteriota</taxon>
    </lineage>
</organism>
<protein>
    <submittedName>
        <fullName evidence="6">tRNA (Uracil(54)-C(5))-methyltransferase</fullName>
    </submittedName>
</protein>
<dbReference type="EMBL" id="LBWG01000002">
    <property type="protein sequence ID" value="KKR04906.1"/>
    <property type="molecule type" value="Genomic_DNA"/>
</dbReference>
<dbReference type="PROSITE" id="PS01230">
    <property type="entry name" value="TRMA_1"/>
    <property type="match status" value="1"/>
</dbReference>
<comment type="caution">
    <text evidence="6">The sequence shown here is derived from an EMBL/GenBank/DDBJ whole genome shotgun (WGS) entry which is preliminary data.</text>
</comment>
<dbReference type="NCBIfam" id="TIGR00479">
    <property type="entry name" value="rumA"/>
    <property type="match status" value="1"/>
</dbReference>
<proteinExistence type="inferred from homology"/>
<evidence type="ECO:0000313" key="6">
    <source>
        <dbReference type="EMBL" id="KKR04906.1"/>
    </source>
</evidence>
<name>A0A0G0MWT4_9BACT</name>
<dbReference type="AlphaFoldDB" id="A0A0G0MWT4"/>
<feature type="binding site" evidence="4">
    <location>
        <position position="174"/>
    </location>
    <ligand>
        <name>S-adenosyl-L-methionine</name>
        <dbReference type="ChEBI" id="CHEBI:59789"/>
    </ligand>
</feature>
<accession>A0A0G0MWT4</accession>
<dbReference type="PATRIC" id="fig|1618995.3.peg.121"/>
<dbReference type="PANTHER" id="PTHR11061:SF30">
    <property type="entry name" value="TRNA (URACIL(54)-C(5))-METHYLTRANSFERASE"/>
    <property type="match status" value="1"/>
</dbReference>
<evidence type="ECO:0000256" key="4">
    <source>
        <dbReference type="PROSITE-ProRule" id="PRU01024"/>
    </source>
</evidence>
<feature type="active site" evidence="5">
    <location>
        <position position="294"/>
    </location>
</feature>